<organism evidence="6 7">
    <name type="scientific">Haemophilus sputorum</name>
    <dbReference type="NCBI Taxonomy" id="1078480"/>
    <lineage>
        <taxon>Bacteria</taxon>
        <taxon>Pseudomonadati</taxon>
        <taxon>Pseudomonadota</taxon>
        <taxon>Gammaproteobacteria</taxon>
        <taxon>Pasteurellales</taxon>
        <taxon>Pasteurellaceae</taxon>
        <taxon>Haemophilus</taxon>
    </lineage>
</organism>
<dbReference type="Proteomes" id="UP000253950">
    <property type="component" value="Unassembled WGS sequence"/>
</dbReference>
<reference evidence="6 7" key="1">
    <citation type="submission" date="2018-05" db="EMBL/GenBank/DDBJ databases">
        <title>Draft Genome Sequences for a Diverse set of 7 Haemophilus Species.</title>
        <authorList>
            <person name="Nichols M."/>
            <person name="Topaz N."/>
            <person name="Wang X."/>
            <person name="Wang X."/>
            <person name="Boxrud D."/>
        </authorList>
    </citation>
    <scope>NUCLEOTIDE SEQUENCE [LARGE SCALE GENOMIC DNA]</scope>
    <source>
        <strain evidence="6 7">C2015005473</strain>
    </source>
</reference>
<name>A0ABX9HTZ0_9PAST</name>
<evidence type="ECO:0000256" key="5">
    <source>
        <dbReference type="PIRNR" id="PIRNR005096"/>
    </source>
</evidence>
<dbReference type="InterPro" id="IPR011013">
    <property type="entry name" value="Gal_mutarotase_sf_dom"/>
</dbReference>
<dbReference type="EC" id="5.1.3.3" evidence="5"/>
<evidence type="ECO:0000313" key="6">
    <source>
        <dbReference type="EMBL" id="RDF12897.1"/>
    </source>
</evidence>
<dbReference type="InterPro" id="IPR008183">
    <property type="entry name" value="Aldose_1/G6P_1-epimerase"/>
</dbReference>
<sequence length="322" mass="35798">MQTFLLENDYLKITLSDFGASWLSCVVKHPSGDREILITTTPERWQENSAYFGATIGRYANRIAHARYQLNQQHYQLAANNGENNLHGGKIGGSHVHWQVVNQQPQAVTFAYTFADGEEGFGSEVQATVTYRLDEKTVTIDYDAKASGATPLCLTNHAYFNLSGEKTITQHQLQLNAEQYLPVDATGIPNAPLTAVAGTGFDFRQPKLLGQDLLKDADQQAVKGYDHAFLIAKNNQNPTACLAVDDLRLTLETSYPAIQIYTGNWLAGQPDLNDGHYVDYAGVALEPEFFPNSPNQPELAQYGGISQANEPYQHYIHYNFDF</sequence>
<accession>A0ABX9HTZ0</accession>
<proteinExistence type="inferred from homology"/>
<comment type="caution">
    <text evidence="6">The sequence shown here is derived from an EMBL/GenBank/DDBJ whole genome shotgun (WGS) entry which is preliminary data.</text>
</comment>
<dbReference type="EMBL" id="QEQG01000001">
    <property type="protein sequence ID" value="RDF12897.1"/>
    <property type="molecule type" value="Genomic_DNA"/>
</dbReference>
<comment type="pathway">
    <text evidence="1 5">Carbohydrate metabolism; hexose metabolism.</text>
</comment>
<dbReference type="NCBIfam" id="NF008277">
    <property type="entry name" value="PRK11055.1"/>
    <property type="match status" value="1"/>
</dbReference>
<dbReference type="InterPro" id="IPR014718">
    <property type="entry name" value="GH-type_carb-bd"/>
</dbReference>
<dbReference type="SUPFAM" id="SSF74650">
    <property type="entry name" value="Galactose mutarotase-like"/>
    <property type="match status" value="1"/>
</dbReference>
<dbReference type="PIRSF" id="PIRSF005096">
    <property type="entry name" value="GALM"/>
    <property type="match status" value="1"/>
</dbReference>
<evidence type="ECO:0000256" key="4">
    <source>
        <dbReference type="ARBA" id="ARBA00023277"/>
    </source>
</evidence>
<gene>
    <name evidence="6" type="ORF">DPV84_01475</name>
</gene>
<dbReference type="CDD" id="cd09019">
    <property type="entry name" value="galactose_mutarotase_like"/>
    <property type="match status" value="1"/>
</dbReference>
<keyword evidence="3 5" id="KW-0413">Isomerase</keyword>
<keyword evidence="7" id="KW-1185">Reference proteome</keyword>
<dbReference type="PANTHER" id="PTHR10091">
    <property type="entry name" value="ALDOSE-1-EPIMERASE"/>
    <property type="match status" value="1"/>
</dbReference>
<keyword evidence="4 5" id="KW-0119">Carbohydrate metabolism</keyword>
<dbReference type="RefSeq" id="WP_111389052.1">
    <property type="nucleotide sequence ID" value="NZ_QEQG01000001.1"/>
</dbReference>
<dbReference type="Gene3D" id="2.70.98.10">
    <property type="match status" value="1"/>
</dbReference>
<comment type="catalytic activity">
    <reaction evidence="5">
        <text>alpha-D-glucose = beta-D-glucose</text>
        <dbReference type="Rhea" id="RHEA:10264"/>
        <dbReference type="ChEBI" id="CHEBI:15903"/>
        <dbReference type="ChEBI" id="CHEBI:17925"/>
        <dbReference type="EC" id="5.1.3.3"/>
    </reaction>
</comment>
<evidence type="ECO:0000256" key="3">
    <source>
        <dbReference type="ARBA" id="ARBA00023235"/>
    </source>
</evidence>
<dbReference type="InterPro" id="IPR015443">
    <property type="entry name" value="Aldose_1-epimerase"/>
</dbReference>
<dbReference type="Pfam" id="PF01263">
    <property type="entry name" value="Aldose_epim"/>
    <property type="match status" value="1"/>
</dbReference>
<evidence type="ECO:0000313" key="7">
    <source>
        <dbReference type="Proteomes" id="UP000253950"/>
    </source>
</evidence>
<evidence type="ECO:0000256" key="1">
    <source>
        <dbReference type="ARBA" id="ARBA00005028"/>
    </source>
</evidence>
<protein>
    <recommendedName>
        <fullName evidence="5">Aldose 1-epimerase</fullName>
        <ecNumber evidence="5">5.1.3.3</ecNumber>
    </recommendedName>
</protein>
<dbReference type="PANTHER" id="PTHR10091:SF0">
    <property type="entry name" value="GALACTOSE MUTAROTASE"/>
    <property type="match status" value="1"/>
</dbReference>
<evidence type="ECO:0000256" key="2">
    <source>
        <dbReference type="ARBA" id="ARBA00006206"/>
    </source>
</evidence>
<dbReference type="InterPro" id="IPR047215">
    <property type="entry name" value="Galactose_mutarotase-like"/>
</dbReference>
<comment type="similarity">
    <text evidence="2 5">Belongs to the aldose epimerase family.</text>
</comment>